<dbReference type="EMBL" id="FQXI01000002">
    <property type="protein sequence ID" value="SHH09851.1"/>
    <property type="molecule type" value="Genomic_DNA"/>
</dbReference>
<feature type="domain" description="Putative Se/S carrier protein-like" evidence="1">
    <location>
        <begin position="4"/>
        <end position="70"/>
    </location>
</feature>
<accession>A0A1M5Q7U6</accession>
<dbReference type="Pfam" id="PF11823">
    <property type="entry name" value="Se_S_carrier"/>
    <property type="match status" value="1"/>
</dbReference>
<sequence length="87" mass="9980">MLSYYLFTFESSNKAMAAKTATKNIEDMRIIPLIPEISAGCGLALKYSGRELEEVVKVLKNKNVEFEEVYSVGEDRVIERVRDDLFR</sequence>
<evidence type="ECO:0000259" key="1">
    <source>
        <dbReference type="Pfam" id="PF11823"/>
    </source>
</evidence>
<dbReference type="STRING" id="1120995.SAMN02745245_00530"/>
<evidence type="ECO:0000313" key="3">
    <source>
        <dbReference type="Proteomes" id="UP000184032"/>
    </source>
</evidence>
<protein>
    <recommendedName>
        <fullName evidence="1">Putative Se/S carrier protein-like domain-containing protein</fullName>
    </recommendedName>
</protein>
<keyword evidence="3" id="KW-1185">Reference proteome</keyword>
<proteinExistence type="predicted"/>
<dbReference type="Proteomes" id="UP000184032">
    <property type="component" value="Unassembled WGS sequence"/>
</dbReference>
<name>A0A1M5Q7U6_9FIRM</name>
<dbReference type="RefSeq" id="WP_073183488.1">
    <property type="nucleotide sequence ID" value="NZ_FQXI01000002.1"/>
</dbReference>
<reference evidence="3" key="1">
    <citation type="submission" date="2016-11" db="EMBL/GenBank/DDBJ databases">
        <authorList>
            <person name="Varghese N."/>
            <person name="Submissions S."/>
        </authorList>
    </citation>
    <scope>NUCLEOTIDE SEQUENCE [LARGE SCALE GENOMIC DNA]</scope>
    <source>
        <strain evidence="3">DSM 21120</strain>
    </source>
</reference>
<evidence type="ECO:0000313" key="2">
    <source>
        <dbReference type="EMBL" id="SHH09851.1"/>
    </source>
</evidence>
<dbReference type="InterPro" id="IPR021778">
    <property type="entry name" value="Se/S_carrier-like"/>
</dbReference>
<organism evidence="2 3">
    <name type="scientific">Anaerosphaera aminiphila DSM 21120</name>
    <dbReference type="NCBI Taxonomy" id="1120995"/>
    <lineage>
        <taxon>Bacteria</taxon>
        <taxon>Bacillati</taxon>
        <taxon>Bacillota</taxon>
        <taxon>Tissierellia</taxon>
        <taxon>Tissierellales</taxon>
        <taxon>Peptoniphilaceae</taxon>
        <taxon>Anaerosphaera</taxon>
    </lineage>
</organism>
<dbReference type="AlphaFoldDB" id="A0A1M5Q7U6"/>
<gene>
    <name evidence="2" type="ORF">SAMN02745245_00530</name>
</gene>